<proteinExistence type="predicted"/>
<evidence type="ECO:0000256" key="1">
    <source>
        <dbReference type="SAM" id="Phobius"/>
    </source>
</evidence>
<dbReference type="RefSeq" id="WP_202748588.1">
    <property type="nucleotide sequence ID" value="NZ_JAESWC010000002.1"/>
</dbReference>
<accession>A0ABS1TDF3</accession>
<keyword evidence="1" id="KW-0472">Membrane</keyword>
<evidence type="ECO:0000313" key="2">
    <source>
        <dbReference type="EMBL" id="MBL4936008.1"/>
    </source>
</evidence>
<protein>
    <submittedName>
        <fullName evidence="2">Uncharacterized protein</fullName>
    </submittedName>
</protein>
<evidence type="ECO:0000313" key="3">
    <source>
        <dbReference type="Proteomes" id="UP000632377"/>
    </source>
</evidence>
<keyword evidence="1" id="KW-1133">Transmembrane helix</keyword>
<keyword evidence="1" id="KW-0812">Transmembrane</keyword>
<organism evidence="2 3">
    <name type="scientific">Clostridium rhizosphaerae</name>
    <dbReference type="NCBI Taxonomy" id="2803861"/>
    <lineage>
        <taxon>Bacteria</taxon>
        <taxon>Bacillati</taxon>
        <taxon>Bacillota</taxon>
        <taxon>Clostridia</taxon>
        <taxon>Eubacteriales</taxon>
        <taxon>Clostridiaceae</taxon>
        <taxon>Clostridium</taxon>
    </lineage>
</organism>
<keyword evidence="3" id="KW-1185">Reference proteome</keyword>
<dbReference type="EMBL" id="JAESWC010000002">
    <property type="protein sequence ID" value="MBL4936008.1"/>
    <property type="molecule type" value="Genomic_DNA"/>
</dbReference>
<comment type="caution">
    <text evidence="2">The sequence shown here is derived from an EMBL/GenBank/DDBJ whole genome shotgun (WGS) entry which is preliminary data.</text>
</comment>
<gene>
    <name evidence="2" type="ORF">JK636_09565</name>
</gene>
<dbReference type="Proteomes" id="UP000632377">
    <property type="component" value="Unassembled WGS sequence"/>
</dbReference>
<name>A0ABS1TDF3_9CLOT</name>
<reference evidence="2 3" key="1">
    <citation type="submission" date="2021-01" db="EMBL/GenBank/DDBJ databases">
        <title>Genome public.</title>
        <authorList>
            <person name="Liu C."/>
            <person name="Sun Q."/>
        </authorList>
    </citation>
    <scope>NUCLEOTIDE SEQUENCE [LARGE SCALE GENOMIC DNA]</scope>
    <source>
        <strain evidence="2 3">YIM B02515</strain>
    </source>
</reference>
<sequence length="52" mass="6151">MKWITLLIYIYIAIVTFKYSKEVWKEKNIFASVVIIVMSISLIVLPIVIMFK</sequence>
<feature type="transmembrane region" description="Helical" evidence="1">
    <location>
        <begin position="30"/>
        <end position="51"/>
    </location>
</feature>